<feature type="region of interest" description="Disordered" evidence="1">
    <location>
        <begin position="1"/>
        <end position="48"/>
    </location>
</feature>
<organism evidence="2 3">
    <name type="scientific">Sorangium cellulosum</name>
    <name type="common">Polyangium cellulosum</name>
    <dbReference type="NCBI Taxonomy" id="56"/>
    <lineage>
        <taxon>Bacteria</taxon>
        <taxon>Pseudomonadati</taxon>
        <taxon>Myxococcota</taxon>
        <taxon>Polyangia</taxon>
        <taxon>Polyangiales</taxon>
        <taxon>Polyangiaceae</taxon>
        <taxon>Sorangium</taxon>
    </lineage>
</organism>
<protein>
    <submittedName>
        <fullName evidence="2">Uncharacterized protein</fullName>
    </submittedName>
</protein>
<evidence type="ECO:0000313" key="2">
    <source>
        <dbReference type="EMBL" id="AUX39345.1"/>
    </source>
</evidence>
<accession>A0A2L0EJ69</accession>
<feature type="compositionally biased region" description="Basic and acidic residues" evidence="1">
    <location>
        <begin position="36"/>
        <end position="48"/>
    </location>
</feature>
<reference evidence="2 3" key="1">
    <citation type="submission" date="2015-09" db="EMBL/GenBank/DDBJ databases">
        <title>Sorangium comparison.</title>
        <authorList>
            <person name="Zaburannyi N."/>
            <person name="Bunk B."/>
            <person name="Overmann J."/>
            <person name="Mueller R."/>
        </authorList>
    </citation>
    <scope>NUCLEOTIDE SEQUENCE [LARGE SCALE GENOMIC DNA]</scope>
    <source>
        <strain evidence="2 3">So ce26</strain>
    </source>
</reference>
<evidence type="ECO:0000256" key="1">
    <source>
        <dbReference type="SAM" id="MobiDB-lite"/>
    </source>
</evidence>
<name>A0A2L0EJ69_SORCE</name>
<dbReference type="Proteomes" id="UP000238348">
    <property type="component" value="Chromosome"/>
</dbReference>
<proteinExistence type="predicted"/>
<gene>
    <name evidence="2" type="ORF">SOCE26_007340</name>
</gene>
<evidence type="ECO:0000313" key="3">
    <source>
        <dbReference type="Proteomes" id="UP000238348"/>
    </source>
</evidence>
<dbReference type="EMBL" id="CP012673">
    <property type="protein sequence ID" value="AUX39345.1"/>
    <property type="molecule type" value="Genomic_DNA"/>
</dbReference>
<dbReference type="AlphaFoldDB" id="A0A2L0EJ69"/>
<sequence length="71" mass="7702">MSDSLRGGPALGFVGPYPSAPRATPPPPEGSFQWGRGRDVREANRGRELRPHAMLDPCSCIAAGFRSPWPR</sequence>